<organism evidence="2 3">
    <name type="scientific">Habropoda laboriosa</name>
    <dbReference type="NCBI Taxonomy" id="597456"/>
    <lineage>
        <taxon>Eukaryota</taxon>
        <taxon>Metazoa</taxon>
        <taxon>Ecdysozoa</taxon>
        <taxon>Arthropoda</taxon>
        <taxon>Hexapoda</taxon>
        <taxon>Insecta</taxon>
        <taxon>Pterygota</taxon>
        <taxon>Neoptera</taxon>
        <taxon>Endopterygota</taxon>
        <taxon>Hymenoptera</taxon>
        <taxon>Apocrita</taxon>
        <taxon>Aculeata</taxon>
        <taxon>Apoidea</taxon>
        <taxon>Anthophila</taxon>
        <taxon>Apidae</taxon>
        <taxon>Habropoda</taxon>
    </lineage>
</organism>
<reference evidence="2 3" key="1">
    <citation type="submission" date="2015-07" db="EMBL/GenBank/DDBJ databases">
        <title>The genome of Habropoda laboriosa.</title>
        <authorList>
            <person name="Pan H."/>
            <person name="Kapheim K."/>
        </authorList>
    </citation>
    <scope>NUCLEOTIDE SEQUENCE [LARGE SCALE GENOMIC DNA]</scope>
    <source>
        <strain evidence="2">0110345459</strain>
    </source>
</reference>
<dbReference type="EMBL" id="KQ414883">
    <property type="protein sequence ID" value="KOC59895.1"/>
    <property type="molecule type" value="Genomic_DNA"/>
</dbReference>
<evidence type="ECO:0000256" key="1">
    <source>
        <dbReference type="SAM" id="MobiDB-lite"/>
    </source>
</evidence>
<feature type="region of interest" description="Disordered" evidence="1">
    <location>
        <begin position="55"/>
        <end position="90"/>
    </location>
</feature>
<protein>
    <submittedName>
        <fullName evidence="2">Uncharacterized protein</fullName>
    </submittedName>
</protein>
<evidence type="ECO:0000313" key="2">
    <source>
        <dbReference type="EMBL" id="KOC59895.1"/>
    </source>
</evidence>
<name>A0A0L7QMR6_9HYME</name>
<feature type="compositionally biased region" description="Low complexity" evidence="1">
    <location>
        <begin position="72"/>
        <end position="87"/>
    </location>
</feature>
<proteinExistence type="predicted"/>
<evidence type="ECO:0000313" key="3">
    <source>
        <dbReference type="Proteomes" id="UP000053825"/>
    </source>
</evidence>
<keyword evidence="3" id="KW-1185">Reference proteome</keyword>
<sequence>MGIYLICRIIKLILDKLINGYALHTVYGWSVHLLGAMWNSLAQLLIFKGKTPVQPQHESTQLTDKNTHRSDTPPTNNLTTITPQNLPQPTRRYLYPSLNGDLGMAEVPLKRGEV</sequence>
<gene>
    <name evidence="2" type="ORF">WH47_10536</name>
</gene>
<dbReference type="Pfam" id="PF24664">
    <property type="entry name" value="Monjiviricetes_fusion"/>
    <property type="match status" value="1"/>
</dbReference>
<dbReference type="AlphaFoldDB" id="A0A0L7QMR6"/>
<accession>A0A0L7QMR6</accession>
<feature type="compositionally biased region" description="Polar residues" evidence="1">
    <location>
        <begin position="55"/>
        <end position="64"/>
    </location>
</feature>
<dbReference type="Proteomes" id="UP000053825">
    <property type="component" value="Unassembled WGS sequence"/>
</dbReference>